<dbReference type="EMBL" id="JASAOG010000006">
    <property type="protein sequence ID" value="KAK0067766.1"/>
    <property type="molecule type" value="Genomic_DNA"/>
</dbReference>
<keyword evidence="2" id="KW-1185">Reference proteome</keyword>
<organism evidence="1 2">
    <name type="scientific">Biomphalaria pfeifferi</name>
    <name type="common">Bloodfluke planorb</name>
    <name type="synonym">Freshwater snail</name>
    <dbReference type="NCBI Taxonomy" id="112525"/>
    <lineage>
        <taxon>Eukaryota</taxon>
        <taxon>Metazoa</taxon>
        <taxon>Spiralia</taxon>
        <taxon>Lophotrochozoa</taxon>
        <taxon>Mollusca</taxon>
        <taxon>Gastropoda</taxon>
        <taxon>Heterobranchia</taxon>
        <taxon>Euthyneura</taxon>
        <taxon>Panpulmonata</taxon>
        <taxon>Hygrophila</taxon>
        <taxon>Lymnaeoidea</taxon>
        <taxon>Planorbidae</taxon>
        <taxon>Biomphalaria</taxon>
    </lineage>
</organism>
<proteinExistence type="predicted"/>
<dbReference type="AlphaFoldDB" id="A0AAD8C798"/>
<name>A0AAD8C798_BIOPF</name>
<reference evidence="1" key="1">
    <citation type="journal article" date="2023" name="PLoS Negl. Trop. Dis.">
        <title>A genome sequence for Biomphalaria pfeifferi, the major vector snail for the human-infecting parasite Schistosoma mansoni.</title>
        <authorList>
            <person name="Bu L."/>
            <person name="Lu L."/>
            <person name="Laidemitt M.R."/>
            <person name="Zhang S.M."/>
            <person name="Mutuku M."/>
            <person name="Mkoji G."/>
            <person name="Steinauer M."/>
            <person name="Loker E.S."/>
        </authorList>
    </citation>
    <scope>NUCLEOTIDE SEQUENCE</scope>
    <source>
        <strain evidence="1">KasaAsao</strain>
    </source>
</reference>
<reference evidence="1" key="2">
    <citation type="submission" date="2023-04" db="EMBL/GenBank/DDBJ databases">
        <authorList>
            <person name="Bu L."/>
            <person name="Lu L."/>
            <person name="Laidemitt M.R."/>
            <person name="Zhang S.M."/>
            <person name="Mutuku M."/>
            <person name="Mkoji G."/>
            <person name="Steinauer M."/>
            <person name="Loker E.S."/>
        </authorList>
    </citation>
    <scope>NUCLEOTIDE SEQUENCE</scope>
    <source>
        <strain evidence="1">KasaAsao</strain>
        <tissue evidence="1">Whole Snail</tissue>
    </source>
</reference>
<gene>
    <name evidence="1" type="ORF">Bpfe_002607</name>
</gene>
<feature type="non-terminal residue" evidence="1">
    <location>
        <position position="1"/>
    </location>
</feature>
<evidence type="ECO:0000313" key="2">
    <source>
        <dbReference type="Proteomes" id="UP001233172"/>
    </source>
</evidence>
<evidence type="ECO:0000313" key="1">
    <source>
        <dbReference type="EMBL" id="KAK0067766.1"/>
    </source>
</evidence>
<comment type="caution">
    <text evidence="1">The sequence shown here is derived from an EMBL/GenBank/DDBJ whole genome shotgun (WGS) entry which is preliminary data.</text>
</comment>
<protein>
    <submittedName>
        <fullName evidence="1">Uncharacterized protein</fullName>
    </submittedName>
</protein>
<sequence>KTLYKINGRPEMCVVELSVAPGVHDLYSSTQASYLCYLYGNEGQKLYMHPAGYTIEVKSD</sequence>
<feature type="non-terminal residue" evidence="1">
    <location>
        <position position="60"/>
    </location>
</feature>
<accession>A0AAD8C798</accession>
<dbReference type="Proteomes" id="UP001233172">
    <property type="component" value="Unassembled WGS sequence"/>
</dbReference>